<comment type="similarity">
    <text evidence="2">Belongs to the PhoH family.</text>
</comment>
<evidence type="ECO:0000256" key="5">
    <source>
        <dbReference type="ARBA" id="ARBA00022840"/>
    </source>
</evidence>
<evidence type="ECO:0000313" key="9">
    <source>
        <dbReference type="Proteomes" id="UP000317778"/>
    </source>
</evidence>
<dbReference type="PANTHER" id="PTHR30473">
    <property type="entry name" value="PROTEIN PHOH"/>
    <property type="match status" value="1"/>
</dbReference>
<accession>A0A532V0L4</accession>
<comment type="caution">
    <text evidence="8">The sequence shown here is derived from an EMBL/GenBank/DDBJ whole genome shotgun (WGS) entry which is preliminary data.</text>
</comment>
<dbReference type="InterPro" id="IPR003714">
    <property type="entry name" value="PhoH"/>
</dbReference>
<dbReference type="SUPFAM" id="SSF52540">
    <property type="entry name" value="P-loop containing nucleoside triphosphate hydrolases"/>
    <property type="match status" value="1"/>
</dbReference>
<evidence type="ECO:0000256" key="2">
    <source>
        <dbReference type="ARBA" id="ARBA00010393"/>
    </source>
</evidence>
<dbReference type="FunFam" id="3.40.50.300:FF:000013">
    <property type="entry name" value="PhoH family ATPase"/>
    <property type="match status" value="1"/>
</dbReference>
<gene>
    <name evidence="8" type="ORF">CEE36_09455</name>
</gene>
<reference evidence="8 9" key="1">
    <citation type="submission" date="2017-06" db="EMBL/GenBank/DDBJ databases">
        <title>Novel microbial phyla capable of carbon fixation and sulfur reduction in deep-sea sediments.</title>
        <authorList>
            <person name="Huang J."/>
            <person name="Baker B."/>
            <person name="Wang Y."/>
        </authorList>
    </citation>
    <scope>NUCLEOTIDE SEQUENCE [LARGE SCALE GENOMIC DNA]</scope>
    <source>
        <strain evidence="8">B3_TA06</strain>
    </source>
</reference>
<dbReference type="PANTHER" id="PTHR30473:SF1">
    <property type="entry name" value="PHOH-LIKE PROTEIN"/>
    <property type="match status" value="1"/>
</dbReference>
<keyword evidence="3" id="KW-0963">Cytoplasm</keyword>
<feature type="domain" description="PhoH-like protein" evidence="7">
    <location>
        <begin position="104"/>
        <end position="307"/>
    </location>
</feature>
<dbReference type="GO" id="GO:0005829">
    <property type="term" value="C:cytosol"/>
    <property type="evidence" value="ECO:0007669"/>
    <property type="project" value="TreeGrafter"/>
</dbReference>
<evidence type="ECO:0000256" key="6">
    <source>
        <dbReference type="ARBA" id="ARBA00039970"/>
    </source>
</evidence>
<protein>
    <recommendedName>
        <fullName evidence="6">PhoH-like protein</fullName>
    </recommendedName>
</protein>
<comment type="subcellular location">
    <subcellularLocation>
        <location evidence="1">Cytoplasm</location>
    </subcellularLocation>
</comment>
<sequence>MSRRILKIKDVDPLLLTGVGEENLRVLRGNFDVQIVARGTKLALEGRDAEVDKVADLVGRLCRMIRAGRIITPEIVLAETEGVRKTRNRSEQEEGVIYTPRKVIRPQSEHQQRYIKSIDENSITFSIGPAGTGKTYLAVAKAVEALTNDQIDRIILTRPAVEAGESLGFLPGDLKEKVDPYLRPLYDALSDMIPAERMRRFLDNQVIEIAPLAFMRGRTLSDAYIILDEAQNTTPIQMKMFLTRLGWNSHSIITGDVTQIDLGHSEQSGLLDARKLLSEIEGVMFIYFDSTDVVRPPLVSAIIEAYEKKKPS</sequence>
<keyword evidence="4" id="KW-0547">Nucleotide-binding</keyword>
<evidence type="ECO:0000259" key="7">
    <source>
        <dbReference type="Pfam" id="PF02562"/>
    </source>
</evidence>
<evidence type="ECO:0000313" key="8">
    <source>
        <dbReference type="EMBL" id="TKJ40507.1"/>
    </source>
</evidence>
<dbReference type="AlphaFoldDB" id="A0A532V0L4"/>
<dbReference type="EMBL" id="NJBO01000018">
    <property type="protein sequence ID" value="TKJ40507.1"/>
    <property type="molecule type" value="Genomic_DNA"/>
</dbReference>
<evidence type="ECO:0000256" key="3">
    <source>
        <dbReference type="ARBA" id="ARBA00022490"/>
    </source>
</evidence>
<dbReference type="Gene3D" id="3.40.50.300">
    <property type="entry name" value="P-loop containing nucleotide triphosphate hydrolases"/>
    <property type="match status" value="1"/>
</dbReference>
<dbReference type="InterPro" id="IPR027417">
    <property type="entry name" value="P-loop_NTPase"/>
</dbReference>
<evidence type="ECO:0000256" key="1">
    <source>
        <dbReference type="ARBA" id="ARBA00004496"/>
    </source>
</evidence>
<dbReference type="Proteomes" id="UP000317778">
    <property type="component" value="Unassembled WGS sequence"/>
</dbReference>
<dbReference type="Pfam" id="PF02562">
    <property type="entry name" value="PhoH"/>
    <property type="match status" value="1"/>
</dbReference>
<organism evidence="8 9">
    <name type="scientific">candidate division TA06 bacterium B3_TA06</name>
    <dbReference type="NCBI Taxonomy" id="2012487"/>
    <lineage>
        <taxon>Bacteria</taxon>
        <taxon>Bacteria division TA06</taxon>
    </lineage>
</organism>
<evidence type="ECO:0000256" key="4">
    <source>
        <dbReference type="ARBA" id="ARBA00022741"/>
    </source>
</evidence>
<dbReference type="GO" id="GO:0005524">
    <property type="term" value="F:ATP binding"/>
    <property type="evidence" value="ECO:0007669"/>
    <property type="project" value="UniProtKB-KW"/>
</dbReference>
<name>A0A532V0L4_UNCT6</name>
<dbReference type="InterPro" id="IPR051451">
    <property type="entry name" value="PhoH2-like"/>
</dbReference>
<keyword evidence="5" id="KW-0067">ATP-binding</keyword>
<proteinExistence type="inferred from homology"/>